<gene>
    <name evidence="1" type="ORF">LCGC14_0428330</name>
</gene>
<dbReference type="AlphaFoldDB" id="A0A0F9VY81"/>
<organism evidence="1">
    <name type="scientific">marine sediment metagenome</name>
    <dbReference type="NCBI Taxonomy" id="412755"/>
    <lineage>
        <taxon>unclassified sequences</taxon>
        <taxon>metagenomes</taxon>
        <taxon>ecological metagenomes</taxon>
    </lineage>
</organism>
<sequence length="84" mass="9518">MTLTKEGRAYKKALEKLCGQVEQSVSALDAIMKGPSTYSRGKNLAKIRQFLDMANDSALHFGLDWGWKKIANFKRKHVYTGKKI</sequence>
<protein>
    <submittedName>
        <fullName evidence="1">Uncharacterized protein</fullName>
    </submittedName>
</protein>
<proteinExistence type="predicted"/>
<evidence type="ECO:0000313" key="1">
    <source>
        <dbReference type="EMBL" id="KKN70678.1"/>
    </source>
</evidence>
<comment type="caution">
    <text evidence="1">The sequence shown here is derived from an EMBL/GenBank/DDBJ whole genome shotgun (WGS) entry which is preliminary data.</text>
</comment>
<accession>A0A0F9VY81</accession>
<reference evidence="1" key="1">
    <citation type="journal article" date="2015" name="Nature">
        <title>Complex archaea that bridge the gap between prokaryotes and eukaryotes.</title>
        <authorList>
            <person name="Spang A."/>
            <person name="Saw J.H."/>
            <person name="Jorgensen S.L."/>
            <person name="Zaremba-Niedzwiedzka K."/>
            <person name="Martijn J."/>
            <person name="Lind A.E."/>
            <person name="van Eijk R."/>
            <person name="Schleper C."/>
            <person name="Guy L."/>
            <person name="Ettema T.J."/>
        </authorList>
    </citation>
    <scope>NUCLEOTIDE SEQUENCE</scope>
</reference>
<dbReference type="EMBL" id="LAZR01000399">
    <property type="protein sequence ID" value="KKN70678.1"/>
    <property type="molecule type" value="Genomic_DNA"/>
</dbReference>
<name>A0A0F9VY81_9ZZZZ</name>